<dbReference type="Proteomes" id="UP000823842">
    <property type="component" value="Unassembled WGS sequence"/>
</dbReference>
<accession>A0A9D2LWL7</accession>
<keyword evidence="3 7" id="KW-0812">Transmembrane</keyword>
<dbReference type="GO" id="GO:0036376">
    <property type="term" value="P:sodium ion export across plasma membrane"/>
    <property type="evidence" value="ECO:0007669"/>
    <property type="project" value="InterPro"/>
</dbReference>
<sequence length="247" mass="26665">MKRIFKKASAVCAALICTASLTAAGSTAVFASSEPDETILTQSITIAEGLTTTIIPLTDEDIENYLNSADDFTIQAMESWSAAKDELGEFKELGTSEAEFSNNQYTVVVPVEFEEADAEFEYVFDAQGTPTSLSVNVQYPLSVSMTRAGLNTVMGLGVVFVVLIFLCFVIYLLRFVPGLLEGRKEEEEEDAPAPVPASPVPVPAAQNSMDDKELVAVITAAIAASEGKTSTDGYIVRSIRKVNRRKR</sequence>
<organism evidence="10 11">
    <name type="scientific">Candidatus Blautia faecavium</name>
    <dbReference type="NCBI Taxonomy" id="2838487"/>
    <lineage>
        <taxon>Bacteria</taxon>
        <taxon>Bacillati</taxon>
        <taxon>Bacillota</taxon>
        <taxon>Clostridia</taxon>
        <taxon>Lachnospirales</taxon>
        <taxon>Lachnospiraceae</taxon>
        <taxon>Blautia</taxon>
    </lineage>
</organism>
<evidence type="ECO:0000313" key="11">
    <source>
        <dbReference type="Proteomes" id="UP000823842"/>
    </source>
</evidence>
<evidence type="ECO:0000256" key="5">
    <source>
        <dbReference type="ARBA" id="ARBA00023136"/>
    </source>
</evidence>
<feature type="chain" id="PRO_5039533371" evidence="8">
    <location>
        <begin position="24"/>
        <end position="247"/>
    </location>
</feature>
<dbReference type="Pfam" id="PF04277">
    <property type="entry name" value="OAD_gamma"/>
    <property type="match status" value="1"/>
</dbReference>
<feature type="signal peptide" evidence="8">
    <location>
        <begin position="1"/>
        <end position="23"/>
    </location>
</feature>
<dbReference type="InterPro" id="IPR005899">
    <property type="entry name" value="Na_pump_deCOase"/>
</dbReference>
<evidence type="ECO:0000256" key="7">
    <source>
        <dbReference type="SAM" id="Phobius"/>
    </source>
</evidence>
<reference evidence="10" key="1">
    <citation type="journal article" date="2021" name="PeerJ">
        <title>Extensive microbial diversity within the chicken gut microbiome revealed by metagenomics and culture.</title>
        <authorList>
            <person name="Gilroy R."/>
            <person name="Ravi A."/>
            <person name="Getino M."/>
            <person name="Pursley I."/>
            <person name="Horton D.L."/>
            <person name="Alikhan N.F."/>
            <person name="Baker D."/>
            <person name="Gharbi K."/>
            <person name="Hall N."/>
            <person name="Watson M."/>
            <person name="Adriaenssens E.M."/>
            <person name="Foster-Nyarko E."/>
            <person name="Jarju S."/>
            <person name="Secka A."/>
            <person name="Antonio M."/>
            <person name="Oren A."/>
            <person name="Chaudhuri R.R."/>
            <person name="La Ragione R."/>
            <person name="Hildebrand F."/>
            <person name="Pallen M.J."/>
        </authorList>
    </citation>
    <scope>NUCLEOTIDE SEQUENCE</scope>
    <source>
        <strain evidence="10">ChiSjej1B19-5720</strain>
    </source>
</reference>
<evidence type="ECO:0000256" key="2">
    <source>
        <dbReference type="ARBA" id="ARBA00022475"/>
    </source>
</evidence>
<name>A0A9D2LWL7_9FIRM</name>
<evidence type="ECO:0000259" key="9">
    <source>
        <dbReference type="Pfam" id="PF13026"/>
    </source>
</evidence>
<dbReference type="Pfam" id="PF13026">
    <property type="entry name" value="DUF3887"/>
    <property type="match status" value="1"/>
</dbReference>
<feature type="region of interest" description="Disordered" evidence="6">
    <location>
        <begin position="186"/>
        <end position="207"/>
    </location>
</feature>
<evidence type="ECO:0000313" key="10">
    <source>
        <dbReference type="EMBL" id="HJB30339.1"/>
    </source>
</evidence>
<keyword evidence="2" id="KW-1003">Cell membrane</keyword>
<reference evidence="10" key="2">
    <citation type="submission" date="2021-04" db="EMBL/GenBank/DDBJ databases">
        <authorList>
            <person name="Gilroy R."/>
        </authorList>
    </citation>
    <scope>NUCLEOTIDE SEQUENCE</scope>
    <source>
        <strain evidence="10">ChiSjej1B19-5720</strain>
    </source>
</reference>
<feature type="domain" description="DUF3887" evidence="9">
    <location>
        <begin position="75"/>
        <end position="128"/>
    </location>
</feature>
<evidence type="ECO:0000256" key="8">
    <source>
        <dbReference type="SAM" id="SignalP"/>
    </source>
</evidence>
<feature type="transmembrane region" description="Helical" evidence="7">
    <location>
        <begin position="153"/>
        <end position="173"/>
    </location>
</feature>
<feature type="compositionally biased region" description="Pro residues" evidence="6">
    <location>
        <begin position="193"/>
        <end position="202"/>
    </location>
</feature>
<dbReference type="Gene3D" id="3.10.450.590">
    <property type="match status" value="1"/>
</dbReference>
<dbReference type="NCBIfam" id="TIGR01195">
    <property type="entry name" value="oadG_fam"/>
    <property type="match status" value="1"/>
</dbReference>
<gene>
    <name evidence="10" type="ORF">IAA06_16320</name>
</gene>
<protein>
    <submittedName>
        <fullName evidence="10">OadG family protein</fullName>
    </submittedName>
</protein>
<dbReference type="GO" id="GO:0005886">
    <property type="term" value="C:plasma membrane"/>
    <property type="evidence" value="ECO:0007669"/>
    <property type="project" value="UniProtKB-SubCell"/>
</dbReference>
<evidence type="ECO:0000256" key="4">
    <source>
        <dbReference type="ARBA" id="ARBA00022989"/>
    </source>
</evidence>
<keyword evidence="5 7" id="KW-0472">Membrane</keyword>
<evidence type="ECO:0000256" key="6">
    <source>
        <dbReference type="SAM" id="MobiDB-lite"/>
    </source>
</evidence>
<dbReference type="InterPro" id="IPR024981">
    <property type="entry name" value="DUF3887"/>
</dbReference>
<keyword evidence="8" id="KW-0732">Signal</keyword>
<proteinExistence type="predicted"/>
<dbReference type="GO" id="GO:0015081">
    <property type="term" value="F:sodium ion transmembrane transporter activity"/>
    <property type="evidence" value="ECO:0007669"/>
    <property type="project" value="InterPro"/>
</dbReference>
<dbReference type="EMBL" id="DWYZ01000310">
    <property type="protein sequence ID" value="HJB30339.1"/>
    <property type="molecule type" value="Genomic_DNA"/>
</dbReference>
<comment type="caution">
    <text evidence="10">The sequence shown here is derived from an EMBL/GenBank/DDBJ whole genome shotgun (WGS) entry which is preliminary data.</text>
</comment>
<keyword evidence="4 7" id="KW-1133">Transmembrane helix</keyword>
<evidence type="ECO:0000256" key="3">
    <source>
        <dbReference type="ARBA" id="ARBA00022692"/>
    </source>
</evidence>
<dbReference type="AlphaFoldDB" id="A0A9D2LWL7"/>
<evidence type="ECO:0000256" key="1">
    <source>
        <dbReference type="ARBA" id="ARBA00004236"/>
    </source>
</evidence>
<comment type="subcellular location">
    <subcellularLocation>
        <location evidence="1">Cell membrane</location>
    </subcellularLocation>
</comment>